<comment type="catalytic activity">
    <reaction evidence="7">
        <text>hydrogencarbonate + H(+) = CO2 + H2O</text>
        <dbReference type="Rhea" id="RHEA:10748"/>
        <dbReference type="ChEBI" id="CHEBI:15377"/>
        <dbReference type="ChEBI" id="CHEBI:15378"/>
        <dbReference type="ChEBI" id="CHEBI:16526"/>
        <dbReference type="ChEBI" id="CHEBI:17544"/>
        <dbReference type="EC" id="4.2.1.1"/>
    </reaction>
</comment>
<dbReference type="Proteomes" id="UP001605036">
    <property type="component" value="Unassembled WGS sequence"/>
</dbReference>
<dbReference type="CDD" id="cd00884">
    <property type="entry name" value="beta_CA_cladeB"/>
    <property type="match status" value="1"/>
</dbReference>
<dbReference type="FunFam" id="3.40.1050.10:FF:000003">
    <property type="entry name" value="Carbonic anhydrase"/>
    <property type="match status" value="1"/>
</dbReference>
<feature type="binding site" evidence="8">
    <location>
        <position position="241"/>
    </location>
    <ligand>
        <name>Zn(2+)</name>
        <dbReference type="ChEBI" id="CHEBI:29105"/>
    </ligand>
</feature>
<dbReference type="PANTHER" id="PTHR11002:SF76">
    <property type="entry name" value="CARBONIC ANHYDRASE"/>
    <property type="match status" value="1"/>
</dbReference>
<dbReference type="Pfam" id="PF00484">
    <property type="entry name" value="Pro_CA"/>
    <property type="match status" value="1"/>
</dbReference>
<dbReference type="InterPro" id="IPR036874">
    <property type="entry name" value="Carbonic_anhydrase_sf"/>
</dbReference>
<dbReference type="SUPFAM" id="SSF53056">
    <property type="entry name" value="beta-carbonic anhydrase, cab"/>
    <property type="match status" value="1"/>
</dbReference>
<dbReference type="GO" id="GO:0046872">
    <property type="term" value="F:metal ion binding"/>
    <property type="evidence" value="ECO:0007669"/>
    <property type="project" value="UniProtKB-KW"/>
</dbReference>
<dbReference type="SMART" id="SM00947">
    <property type="entry name" value="Pro_CA"/>
    <property type="match status" value="1"/>
</dbReference>
<dbReference type="AlphaFoldDB" id="A0ABD1XQL9"/>
<feature type="binding site" evidence="8">
    <location>
        <position position="300"/>
    </location>
    <ligand>
        <name>Zn(2+)</name>
        <dbReference type="ChEBI" id="CHEBI:29105"/>
    </ligand>
</feature>
<keyword evidence="5 8" id="KW-0862">Zinc</keyword>
<feature type="binding site" evidence="8">
    <location>
        <position position="239"/>
    </location>
    <ligand>
        <name>Zn(2+)</name>
        <dbReference type="ChEBI" id="CHEBI:29105"/>
    </ligand>
</feature>
<dbReference type="Gene3D" id="3.40.1050.10">
    <property type="entry name" value="Carbonic anhydrase"/>
    <property type="match status" value="1"/>
</dbReference>
<dbReference type="PANTHER" id="PTHR11002">
    <property type="entry name" value="CARBONIC ANHYDRASE"/>
    <property type="match status" value="1"/>
</dbReference>
<evidence type="ECO:0000256" key="5">
    <source>
        <dbReference type="ARBA" id="ARBA00022833"/>
    </source>
</evidence>
<evidence type="ECO:0000256" key="6">
    <source>
        <dbReference type="ARBA" id="ARBA00023239"/>
    </source>
</evidence>
<evidence type="ECO:0000313" key="9">
    <source>
        <dbReference type="EMBL" id="KAL2610231.1"/>
    </source>
</evidence>
<proteinExistence type="inferred from homology"/>
<dbReference type="InterPro" id="IPR045066">
    <property type="entry name" value="Beta_CA_cladeB"/>
</dbReference>
<keyword evidence="4 8" id="KW-0479">Metal-binding</keyword>
<dbReference type="EMBL" id="JBHFFA010000008">
    <property type="protein sequence ID" value="KAL2610231.1"/>
    <property type="molecule type" value="Genomic_DNA"/>
</dbReference>
<evidence type="ECO:0000256" key="3">
    <source>
        <dbReference type="ARBA" id="ARBA00012925"/>
    </source>
</evidence>
<organism evidence="9 10">
    <name type="scientific">Riccia fluitans</name>
    <dbReference type="NCBI Taxonomy" id="41844"/>
    <lineage>
        <taxon>Eukaryota</taxon>
        <taxon>Viridiplantae</taxon>
        <taxon>Streptophyta</taxon>
        <taxon>Embryophyta</taxon>
        <taxon>Marchantiophyta</taxon>
        <taxon>Marchantiopsida</taxon>
        <taxon>Marchantiidae</taxon>
        <taxon>Marchantiales</taxon>
        <taxon>Ricciaceae</taxon>
        <taxon>Riccia</taxon>
    </lineage>
</organism>
<evidence type="ECO:0000313" key="10">
    <source>
        <dbReference type="Proteomes" id="UP001605036"/>
    </source>
</evidence>
<keyword evidence="10" id="KW-1185">Reference proteome</keyword>
<gene>
    <name evidence="9" type="ORF">R1flu_028804</name>
</gene>
<reference evidence="9 10" key="1">
    <citation type="submission" date="2024-09" db="EMBL/GenBank/DDBJ databases">
        <title>Chromosome-scale assembly of Riccia fluitans.</title>
        <authorList>
            <person name="Paukszto L."/>
            <person name="Sawicki J."/>
            <person name="Karawczyk K."/>
            <person name="Piernik-Szablinska J."/>
            <person name="Szczecinska M."/>
            <person name="Mazdziarz M."/>
        </authorList>
    </citation>
    <scope>NUCLEOTIDE SEQUENCE [LARGE SCALE GENOMIC DNA]</scope>
    <source>
        <strain evidence="9">Rf_01</strain>
        <tissue evidence="9">Aerial parts of the thallus</tissue>
    </source>
</reference>
<feature type="binding site" evidence="8">
    <location>
        <position position="303"/>
    </location>
    <ligand>
        <name>Zn(2+)</name>
        <dbReference type="ChEBI" id="CHEBI:29105"/>
    </ligand>
</feature>
<dbReference type="EC" id="4.2.1.1" evidence="3"/>
<comment type="caution">
    <text evidence="9">The sequence shown here is derived from an EMBL/GenBank/DDBJ whole genome shotgun (WGS) entry which is preliminary data.</text>
</comment>
<protein>
    <recommendedName>
        <fullName evidence="3">carbonic anhydrase</fullName>
        <ecNumber evidence="3">4.2.1.1</ecNumber>
    </recommendedName>
</protein>
<accession>A0ABD1XQL9</accession>
<dbReference type="InterPro" id="IPR001765">
    <property type="entry name" value="Carbonic_anhydrase"/>
</dbReference>
<dbReference type="GO" id="GO:0004089">
    <property type="term" value="F:carbonate dehydratase activity"/>
    <property type="evidence" value="ECO:0007669"/>
    <property type="project" value="UniProtKB-EC"/>
</dbReference>
<comment type="similarity">
    <text evidence="2">Belongs to the beta-class carbonic anhydrase family.</text>
</comment>
<comment type="function">
    <text evidence="1">Reversible hydration of carbon dioxide.</text>
</comment>
<evidence type="ECO:0000256" key="2">
    <source>
        <dbReference type="ARBA" id="ARBA00006217"/>
    </source>
</evidence>
<evidence type="ECO:0000256" key="4">
    <source>
        <dbReference type="ARBA" id="ARBA00022723"/>
    </source>
</evidence>
<comment type="cofactor">
    <cofactor evidence="8">
        <name>Zn(2+)</name>
        <dbReference type="ChEBI" id="CHEBI:29105"/>
    </cofactor>
    <text evidence="8">Binds 1 zinc ion per subunit.</text>
</comment>
<keyword evidence="6" id="KW-0456">Lyase</keyword>
<evidence type="ECO:0000256" key="1">
    <source>
        <dbReference type="ARBA" id="ARBA00002904"/>
    </source>
</evidence>
<name>A0ABD1XQL9_9MARC</name>
<evidence type="ECO:0000256" key="7">
    <source>
        <dbReference type="ARBA" id="ARBA00048348"/>
    </source>
</evidence>
<evidence type="ECO:0000256" key="8">
    <source>
        <dbReference type="PIRSR" id="PIRSR601765-1"/>
    </source>
</evidence>
<sequence length="406" mass="44331">MGGTGEIEMHECRPNRDVSSRAFALEFILPVCLHVQEEEKGPERQMKRRRVRCGITIKARPEIMWQKSIARLCFPTADHSFGDVGDAGEIRRLQRLQPGSGDTVVKMAAQQIVESALLASASSFFRGDALSGRAQAKTASAAVLAKPVAGVRSESFSPSRLGGQTLRNTKVHAHELGRTLDYGITEPKKVDSGGDGSADVISKLKEGFVKFKNEKLLVEKDVFEPLKTGQTPKVMFIACGDSRVCPTLICGLNAGDAFIIRNVANLVPPEEKSDAFPGTSAALLFAVNYLKVEHVIVCGHSGCGGIRALMSRNDDELEGDWIGNWICAVKPAKKRTLVSMEGKSFEDQCKYCEQEAVNESLSNLLSYPFIKDKFEAGTLGLHGWYYDFVDAELTSWEVKSPALVSA</sequence>